<dbReference type="AlphaFoldDB" id="A0A1K1MGL6"/>
<dbReference type="PROSITE" id="PS51198">
    <property type="entry name" value="UVRD_HELICASE_ATP_BIND"/>
    <property type="match status" value="1"/>
</dbReference>
<evidence type="ECO:0000256" key="6">
    <source>
        <dbReference type="ARBA" id="ARBA00022839"/>
    </source>
</evidence>
<comment type="catalytic activity">
    <reaction evidence="11">
        <text>Couples ATP hydrolysis with the unwinding of duplex DNA by translocating in the 3'-5' direction.</text>
        <dbReference type="EC" id="5.6.2.4"/>
    </reaction>
</comment>
<keyword evidence="1" id="KW-0540">Nuclease</keyword>
<keyword evidence="10" id="KW-0413">Isomerase</keyword>
<dbReference type="Gene3D" id="3.90.320.10">
    <property type="match status" value="1"/>
</dbReference>
<keyword evidence="8" id="KW-0238">DNA-binding</keyword>
<dbReference type="InterPro" id="IPR038726">
    <property type="entry name" value="PDDEXK_AddAB-type"/>
</dbReference>
<evidence type="ECO:0000259" key="15">
    <source>
        <dbReference type="PROSITE" id="PS51198"/>
    </source>
</evidence>
<dbReference type="GO" id="GO:0000725">
    <property type="term" value="P:recombinational repair"/>
    <property type="evidence" value="ECO:0007669"/>
    <property type="project" value="TreeGrafter"/>
</dbReference>
<evidence type="ECO:0000256" key="13">
    <source>
        <dbReference type="ARBA" id="ARBA00048988"/>
    </source>
</evidence>
<dbReference type="GO" id="GO:0043138">
    <property type="term" value="F:3'-5' DNA helicase activity"/>
    <property type="evidence" value="ECO:0007669"/>
    <property type="project" value="UniProtKB-EC"/>
</dbReference>
<evidence type="ECO:0000256" key="3">
    <source>
        <dbReference type="ARBA" id="ARBA00022763"/>
    </source>
</evidence>
<dbReference type="PROSITE" id="PS51217">
    <property type="entry name" value="UVRD_HELICASE_CTER"/>
    <property type="match status" value="1"/>
</dbReference>
<evidence type="ECO:0000256" key="7">
    <source>
        <dbReference type="ARBA" id="ARBA00022840"/>
    </source>
</evidence>
<dbReference type="InterPro" id="IPR011335">
    <property type="entry name" value="Restrct_endonuc-II-like"/>
</dbReference>
<evidence type="ECO:0000256" key="12">
    <source>
        <dbReference type="ARBA" id="ARBA00034808"/>
    </source>
</evidence>
<dbReference type="Gene3D" id="3.40.50.300">
    <property type="entry name" value="P-loop containing nucleotide triphosphate hydrolases"/>
    <property type="match status" value="4"/>
</dbReference>
<dbReference type="GO" id="GO:0005524">
    <property type="term" value="F:ATP binding"/>
    <property type="evidence" value="ECO:0007669"/>
    <property type="project" value="UniProtKB-UniRule"/>
</dbReference>
<dbReference type="Pfam" id="PF13361">
    <property type="entry name" value="UvrD_C"/>
    <property type="match status" value="1"/>
</dbReference>
<feature type="binding site" evidence="14">
    <location>
        <begin position="24"/>
        <end position="31"/>
    </location>
    <ligand>
        <name>ATP</name>
        <dbReference type="ChEBI" id="CHEBI:30616"/>
    </ligand>
</feature>
<evidence type="ECO:0000256" key="5">
    <source>
        <dbReference type="ARBA" id="ARBA00022806"/>
    </source>
</evidence>
<keyword evidence="3" id="KW-0227">DNA damage</keyword>
<dbReference type="GO" id="GO:0003677">
    <property type="term" value="F:DNA binding"/>
    <property type="evidence" value="ECO:0007669"/>
    <property type="project" value="UniProtKB-KW"/>
</dbReference>
<dbReference type="InterPro" id="IPR014016">
    <property type="entry name" value="UvrD-like_ATP-bd"/>
</dbReference>
<proteinExistence type="predicted"/>
<dbReference type="GO" id="GO:0005829">
    <property type="term" value="C:cytosol"/>
    <property type="evidence" value="ECO:0007669"/>
    <property type="project" value="TreeGrafter"/>
</dbReference>
<feature type="domain" description="UvrD-like helicase C-terminal" evidence="16">
    <location>
        <begin position="454"/>
        <end position="743"/>
    </location>
</feature>
<name>A0A1K1MGL6_RUMFL</name>
<dbReference type="Proteomes" id="UP000183461">
    <property type="component" value="Unassembled WGS sequence"/>
</dbReference>
<keyword evidence="9" id="KW-0234">DNA repair</keyword>
<keyword evidence="6" id="KW-0269">Exonuclease</keyword>
<evidence type="ECO:0000256" key="8">
    <source>
        <dbReference type="ARBA" id="ARBA00023125"/>
    </source>
</evidence>
<evidence type="ECO:0000313" key="17">
    <source>
        <dbReference type="EMBL" id="SFW22225.1"/>
    </source>
</evidence>
<accession>A0A1K1MGL6</accession>
<keyword evidence="7 14" id="KW-0067">ATP-binding</keyword>
<evidence type="ECO:0000256" key="9">
    <source>
        <dbReference type="ARBA" id="ARBA00023204"/>
    </source>
</evidence>
<evidence type="ECO:0000313" key="18">
    <source>
        <dbReference type="Proteomes" id="UP000183461"/>
    </source>
</evidence>
<dbReference type="PANTHER" id="PTHR11070">
    <property type="entry name" value="UVRD / RECB / PCRA DNA HELICASE FAMILY MEMBER"/>
    <property type="match status" value="1"/>
</dbReference>
<evidence type="ECO:0000256" key="4">
    <source>
        <dbReference type="ARBA" id="ARBA00022801"/>
    </source>
</evidence>
<dbReference type="InterPro" id="IPR000212">
    <property type="entry name" value="DNA_helicase_UvrD/REP"/>
</dbReference>
<dbReference type="InterPro" id="IPR011604">
    <property type="entry name" value="PDDEXK-like_dom_sf"/>
</dbReference>
<evidence type="ECO:0000256" key="2">
    <source>
        <dbReference type="ARBA" id="ARBA00022741"/>
    </source>
</evidence>
<evidence type="ECO:0000256" key="1">
    <source>
        <dbReference type="ARBA" id="ARBA00022722"/>
    </source>
</evidence>
<evidence type="ECO:0000256" key="10">
    <source>
        <dbReference type="ARBA" id="ARBA00023235"/>
    </source>
</evidence>
<dbReference type="RefSeq" id="WP_072299549.1">
    <property type="nucleotide sequence ID" value="NZ_FPIP01000002.1"/>
</dbReference>
<dbReference type="PANTHER" id="PTHR11070:SF67">
    <property type="entry name" value="DNA 3'-5' HELICASE"/>
    <property type="match status" value="1"/>
</dbReference>
<dbReference type="EC" id="5.6.2.4" evidence="12"/>
<reference evidence="17 18" key="1">
    <citation type="submission" date="2016-11" db="EMBL/GenBank/DDBJ databases">
        <authorList>
            <person name="Jaros S."/>
            <person name="Januszkiewicz K."/>
            <person name="Wedrychowicz H."/>
        </authorList>
    </citation>
    <scope>NUCLEOTIDE SEQUENCE [LARGE SCALE GENOMIC DNA]</scope>
    <source>
        <strain evidence="17 18">YL228</strain>
    </source>
</reference>
<dbReference type="GO" id="GO:0004527">
    <property type="term" value="F:exonuclease activity"/>
    <property type="evidence" value="ECO:0007669"/>
    <property type="project" value="UniProtKB-KW"/>
</dbReference>
<protein>
    <recommendedName>
        <fullName evidence="12">DNA 3'-5' helicase</fullName>
        <ecNumber evidence="12">5.6.2.4</ecNumber>
    </recommendedName>
</protein>
<dbReference type="InterPro" id="IPR027417">
    <property type="entry name" value="P-loop_NTPase"/>
</dbReference>
<dbReference type="EMBL" id="FPIP01000002">
    <property type="protein sequence ID" value="SFW22225.1"/>
    <property type="molecule type" value="Genomic_DNA"/>
</dbReference>
<keyword evidence="4 14" id="KW-0378">Hydrolase</keyword>
<dbReference type="SUPFAM" id="SSF52540">
    <property type="entry name" value="P-loop containing nucleoside triphosphate hydrolases"/>
    <property type="match status" value="1"/>
</dbReference>
<dbReference type="InterPro" id="IPR014017">
    <property type="entry name" value="DNA_helicase_UvrD-like_C"/>
</dbReference>
<keyword evidence="2 14" id="KW-0547">Nucleotide-binding</keyword>
<organism evidence="17 18">
    <name type="scientific">Ruminococcus flavefaciens</name>
    <dbReference type="NCBI Taxonomy" id="1265"/>
    <lineage>
        <taxon>Bacteria</taxon>
        <taxon>Bacillati</taxon>
        <taxon>Bacillota</taxon>
        <taxon>Clostridia</taxon>
        <taxon>Eubacteriales</taxon>
        <taxon>Oscillospiraceae</taxon>
        <taxon>Ruminococcus</taxon>
    </lineage>
</organism>
<evidence type="ECO:0000259" key="16">
    <source>
        <dbReference type="PROSITE" id="PS51217"/>
    </source>
</evidence>
<comment type="catalytic activity">
    <reaction evidence="13">
        <text>ATP + H2O = ADP + phosphate + H(+)</text>
        <dbReference type="Rhea" id="RHEA:13065"/>
        <dbReference type="ChEBI" id="CHEBI:15377"/>
        <dbReference type="ChEBI" id="CHEBI:15378"/>
        <dbReference type="ChEBI" id="CHEBI:30616"/>
        <dbReference type="ChEBI" id="CHEBI:43474"/>
        <dbReference type="ChEBI" id="CHEBI:456216"/>
        <dbReference type="EC" id="5.6.2.4"/>
    </reaction>
</comment>
<dbReference type="SUPFAM" id="SSF52980">
    <property type="entry name" value="Restriction endonuclease-like"/>
    <property type="match status" value="1"/>
</dbReference>
<dbReference type="Pfam" id="PF00580">
    <property type="entry name" value="UvrD-helicase"/>
    <property type="match status" value="1"/>
</dbReference>
<keyword evidence="5 14" id="KW-0347">Helicase</keyword>
<dbReference type="Pfam" id="PF12705">
    <property type="entry name" value="PDDEXK_1"/>
    <property type="match status" value="1"/>
</dbReference>
<evidence type="ECO:0000256" key="14">
    <source>
        <dbReference type="PROSITE-ProRule" id="PRU00560"/>
    </source>
</evidence>
<evidence type="ECO:0000256" key="11">
    <source>
        <dbReference type="ARBA" id="ARBA00034617"/>
    </source>
</evidence>
<gene>
    <name evidence="17" type="ORF">SAMN02910280_1184</name>
</gene>
<feature type="domain" description="UvrD-like helicase ATP-binding" evidence="15">
    <location>
        <begin position="3"/>
        <end position="450"/>
    </location>
</feature>
<sequence>MTDNDKLARERISTDIYENFFVEAGAGSGKTTQLVQRMTEMVKAGIDVSKISAITFTKAAAREFYERFQNQLIIESNNEELDNTERKRCDEALRNIDLCFMGTIDSFSHLILHEHPSEGRIPSDSEVRDDAEMAEIFKREYTAILHHEYGEELFEKYEQFSAVQDHPKLVFTEFISRIINARDAYFIYEHDDIADIDEYLSEEKQRLMQVIDSLMQRKDLWGQTKECLEKNELLEQEYSALKRTWNGNVGGIYYTLGKLDQFRLYAEPESIGILDTSLFAPYTSRGKIAYYTFEIKASDLYRELGEFQYSVTVDFLVSAARAIAERLRRNGELNFFDYKLYLRDMLKSDAEGDGKLIRHIYDRHSYFLIDEFQDTDPMQAEIFFYLTAENPVPNWRECVPRKGSLFIVGDPKQSIYRFRSADVAAFKEVRRLFENGVGEVVQLTRNFRSTVQLKEWFNTAFTKLLPEDTPHQSRFSLIPIEGSDDKSVFGGIWTYRVTIERNSIADDQKKVTQIIRRLVNDPNILMKSKNDTEPRRVRYNDFMVIVNSKEHILKFLREFESYDIPVMVEGKINFGDCPALCALIPIIEAVSSPYDRTAVYGALTSKVFGVTDSELITLRNRGVYPEINAVYNEAVSEFPDVKYALEKLNRLAVKARTMSAVTVFTTVFDELKVLEKTGTAYLEYLYYALELLRSAEEQGEVISVLDGAVFLRKLLDESTQERCISLQRNDNRVHIANLHKVKGLEAPIVILADPRVTAHAPEMRTEHTADGTKCYIFSLSVNRQKKAVTTKQQVAFEDEVLSYEAEKLRLLYVAATRARNALIIADAYTGSGDHAKNNPWEPFIHMADGDFFANLPAKETDEPAPKPVKNADGLYKEAEESSVFVQSNSPKPTYSIMRPSQIKLRSVIESEDDYEDNSDTDIRKKEIRTNAALLGTMVHKLMECLVSARKLPDADKLSAEIIGRYSAVDEYRDMLKNVYAHITEGGYEQNNGMCTDILSELRTADEVYCEVPFCYKVEEKDGTYTVWNGVIDLLYKKNGIWRIVDYKTNAEAEGLDYKYSDQLNAYKEAFFAMTGESADAFIYHIDI</sequence>